<gene>
    <name evidence="2" type="ORF">g.2916</name>
</gene>
<feature type="compositionally biased region" description="Low complexity" evidence="1">
    <location>
        <begin position="32"/>
        <end position="43"/>
    </location>
</feature>
<feature type="region of interest" description="Disordered" evidence="1">
    <location>
        <begin position="1"/>
        <end position="110"/>
    </location>
</feature>
<name>A0A1B6EEY9_9HEMI</name>
<protein>
    <submittedName>
        <fullName evidence="2">Uncharacterized protein</fullName>
    </submittedName>
</protein>
<reference evidence="2" key="1">
    <citation type="submission" date="2015-12" db="EMBL/GenBank/DDBJ databases">
        <title>De novo transcriptome assembly of four potential Pierce s Disease insect vectors from Arizona vineyards.</title>
        <authorList>
            <person name="Tassone E.E."/>
        </authorList>
    </citation>
    <scope>NUCLEOTIDE SEQUENCE</scope>
</reference>
<dbReference type="EMBL" id="GEDC01000847">
    <property type="protein sequence ID" value="JAS36451.1"/>
    <property type="molecule type" value="Transcribed_RNA"/>
</dbReference>
<sequence length="110" mass="12313">MKRRDRSTESPVKRTKEEIKKQAEEVDEKDSASSLSETASSCTLHKEENRKIMSTVSQETVASSKGSIHVSRSSIGSEREDETNEVNGTSEENAEENKGIFNSFKRCTIQ</sequence>
<organism evidence="2">
    <name type="scientific">Clastoptera arizonana</name>
    <name type="common">Arizona spittle bug</name>
    <dbReference type="NCBI Taxonomy" id="38151"/>
    <lineage>
        <taxon>Eukaryota</taxon>
        <taxon>Metazoa</taxon>
        <taxon>Ecdysozoa</taxon>
        <taxon>Arthropoda</taxon>
        <taxon>Hexapoda</taxon>
        <taxon>Insecta</taxon>
        <taxon>Pterygota</taxon>
        <taxon>Neoptera</taxon>
        <taxon>Paraneoptera</taxon>
        <taxon>Hemiptera</taxon>
        <taxon>Auchenorrhyncha</taxon>
        <taxon>Cercopoidea</taxon>
        <taxon>Clastopteridae</taxon>
        <taxon>Clastoptera</taxon>
    </lineage>
</organism>
<feature type="compositionally biased region" description="Basic and acidic residues" evidence="1">
    <location>
        <begin position="1"/>
        <end position="24"/>
    </location>
</feature>
<accession>A0A1B6EEY9</accession>
<evidence type="ECO:0000313" key="2">
    <source>
        <dbReference type="EMBL" id="JAS36451.1"/>
    </source>
</evidence>
<evidence type="ECO:0000256" key="1">
    <source>
        <dbReference type="SAM" id="MobiDB-lite"/>
    </source>
</evidence>
<dbReference type="AlphaFoldDB" id="A0A1B6EEY9"/>
<proteinExistence type="predicted"/>
<feature type="compositionally biased region" description="Polar residues" evidence="1">
    <location>
        <begin position="52"/>
        <end position="76"/>
    </location>
</feature>